<feature type="compositionally biased region" description="Acidic residues" evidence="1">
    <location>
        <begin position="400"/>
        <end position="410"/>
    </location>
</feature>
<sequence length="410" mass="44946">MTTQTLVGGASAPTPTFSFVTMVENLVAGEHLEKNPWTQDAMWHNIANQVIDALVTRGVLTRAQADIVTGVTPLADLPTQIGCPDASPIWRAVYTTHALTAGAAFRATKAEIRNIMARRAVTNKQFSFMLGVVVDRDVRQAKSRKEKGSHKPSSLQTARNAFGDGGYLTDAVAGTSWTPIYKTPTELLEMALAGNAAARTTLMIGGGYALIMDGYLTRDRESKFYEGTTPYRATPPVILTDLVSHAYGLRVLATAWSRWNPELPNHEYNIPDIKEDGTIVIAGQTVETVKPLRLTESRLFEIANPSKVLAGFLKQQENRKAQNRPASPEERDRANRERLTFALEIAREAAAELQASTTSPPPHPFGSHDEWKKGVDASHEVYLTLVKNEPDAQAGFIASDDPDNDEEDSY</sequence>
<comment type="caution">
    <text evidence="2">The sequence shown here is derived from an EMBL/GenBank/DDBJ whole genome shotgun (WGS) entry which is preliminary data.</text>
</comment>
<feature type="region of interest" description="Disordered" evidence="1">
    <location>
        <begin position="391"/>
        <end position="410"/>
    </location>
</feature>
<dbReference type="RefSeq" id="WP_146465043.1">
    <property type="nucleotide sequence ID" value="NZ_VOGW01000063.1"/>
</dbReference>
<feature type="region of interest" description="Disordered" evidence="1">
    <location>
        <begin position="351"/>
        <end position="372"/>
    </location>
</feature>
<name>A0A5C6JWP2_9ACTN</name>
<evidence type="ECO:0000256" key="1">
    <source>
        <dbReference type="SAM" id="MobiDB-lite"/>
    </source>
</evidence>
<feature type="region of interest" description="Disordered" evidence="1">
    <location>
        <begin position="313"/>
        <end position="334"/>
    </location>
</feature>
<dbReference type="Proteomes" id="UP000320481">
    <property type="component" value="Unassembled WGS sequence"/>
</dbReference>
<keyword evidence="3" id="KW-1185">Reference proteome</keyword>
<protein>
    <submittedName>
        <fullName evidence="2">Uncharacterized protein</fullName>
    </submittedName>
</protein>
<organism evidence="2 3">
    <name type="scientific">Streptomyces misionensis</name>
    <dbReference type="NCBI Taxonomy" id="67331"/>
    <lineage>
        <taxon>Bacteria</taxon>
        <taxon>Bacillati</taxon>
        <taxon>Actinomycetota</taxon>
        <taxon>Actinomycetes</taxon>
        <taxon>Kitasatosporales</taxon>
        <taxon>Streptomycetaceae</taxon>
        <taxon>Streptomyces</taxon>
    </lineage>
</organism>
<reference evidence="2" key="1">
    <citation type="journal article" date="2019" name="Microbiol. Resour. Announc.">
        <title>Draft Genomic Sequences of Streptomyces misionensis and Streptomyces albidoflavus, bacteria applied for phytopathogen biocontrol.</title>
        <authorList>
            <person name="Pylro V."/>
            <person name="Dias A."/>
            <person name="Andreote F."/>
            <person name="Varani A."/>
            <person name="Andreote C."/>
            <person name="Bernardo E."/>
            <person name="Martins T."/>
        </authorList>
    </citation>
    <scope>NUCLEOTIDE SEQUENCE [LARGE SCALE GENOMIC DNA]</scope>
    <source>
        <strain evidence="2">66</strain>
    </source>
</reference>
<dbReference type="AlphaFoldDB" id="A0A5C6JWP2"/>
<evidence type="ECO:0000313" key="2">
    <source>
        <dbReference type="EMBL" id="TWV51995.1"/>
    </source>
</evidence>
<proteinExistence type="predicted"/>
<accession>A0A5C6JWP2</accession>
<gene>
    <name evidence="2" type="ORF">FRZ03_11500</name>
</gene>
<dbReference type="EMBL" id="VOGW01000063">
    <property type="protein sequence ID" value="TWV51995.1"/>
    <property type="molecule type" value="Genomic_DNA"/>
</dbReference>
<evidence type="ECO:0000313" key="3">
    <source>
        <dbReference type="Proteomes" id="UP000320481"/>
    </source>
</evidence>